<dbReference type="PROSITE" id="PS50600">
    <property type="entry name" value="ULP_PROTEASE"/>
    <property type="match status" value="1"/>
</dbReference>
<dbReference type="GO" id="GO:0008234">
    <property type="term" value="F:cysteine-type peptidase activity"/>
    <property type="evidence" value="ECO:0007669"/>
    <property type="project" value="UniProtKB-KW"/>
</dbReference>
<evidence type="ECO:0000256" key="1">
    <source>
        <dbReference type="ARBA" id="ARBA00005234"/>
    </source>
</evidence>
<feature type="domain" description="Ubiquitin-like protease family profile" evidence="5">
    <location>
        <begin position="22"/>
        <end position="279"/>
    </location>
</feature>
<evidence type="ECO:0000313" key="7">
    <source>
        <dbReference type="Proteomes" id="UP000186176"/>
    </source>
</evidence>
<proteinExistence type="inferred from homology"/>
<dbReference type="GO" id="GO:0006508">
    <property type="term" value="P:proteolysis"/>
    <property type="evidence" value="ECO:0007669"/>
    <property type="project" value="UniProtKB-KW"/>
</dbReference>
<dbReference type="Proteomes" id="UP000186176">
    <property type="component" value="Unassembled WGS sequence"/>
</dbReference>
<keyword evidence="7" id="KW-1185">Reference proteome</keyword>
<dbReference type="AlphaFoldDB" id="A0A1J4M943"/>
<dbReference type="InterPro" id="IPR003653">
    <property type="entry name" value="Peptidase_C48_C"/>
</dbReference>
<protein>
    <submittedName>
        <fullName evidence="6">ULP1 like protease</fullName>
    </submittedName>
</protein>
<evidence type="ECO:0000256" key="3">
    <source>
        <dbReference type="ARBA" id="ARBA00022801"/>
    </source>
</evidence>
<dbReference type="Pfam" id="PF02902">
    <property type="entry name" value="Peptidase_C48"/>
    <property type="match status" value="2"/>
</dbReference>
<name>A0A1J4M943_9CRYT</name>
<evidence type="ECO:0000256" key="4">
    <source>
        <dbReference type="ARBA" id="ARBA00022807"/>
    </source>
</evidence>
<comment type="caution">
    <text evidence="6">The sequence shown here is derived from an EMBL/GenBank/DDBJ whole genome shotgun (WGS) entry which is preliminary data.</text>
</comment>
<dbReference type="VEuPathDB" id="CryptoDB:cubi_00891"/>
<dbReference type="InterPro" id="IPR038765">
    <property type="entry name" value="Papain-like_cys_pep_sf"/>
</dbReference>
<dbReference type="GO" id="GO:0016926">
    <property type="term" value="P:protein desumoylation"/>
    <property type="evidence" value="ECO:0007669"/>
    <property type="project" value="UniProtKB-ARBA"/>
</dbReference>
<comment type="similarity">
    <text evidence="1">Belongs to the peptidase C48 family.</text>
</comment>
<dbReference type="OrthoDB" id="442460at2759"/>
<dbReference type="EMBL" id="LRBP01000039">
    <property type="protein sequence ID" value="OII70746.1"/>
    <property type="molecule type" value="Genomic_DNA"/>
</dbReference>
<organism evidence="6 7">
    <name type="scientific">Cryptosporidium ubiquitum</name>
    <dbReference type="NCBI Taxonomy" id="857276"/>
    <lineage>
        <taxon>Eukaryota</taxon>
        <taxon>Sar</taxon>
        <taxon>Alveolata</taxon>
        <taxon>Apicomplexa</taxon>
        <taxon>Conoidasida</taxon>
        <taxon>Coccidia</taxon>
        <taxon>Eucoccidiorida</taxon>
        <taxon>Eimeriorina</taxon>
        <taxon>Cryptosporidiidae</taxon>
        <taxon>Cryptosporidium</taxon>
    </lineage>
</organism>
<reference evidence="6 7" key="1">
    <citation type="submission" date="2016-10" db="EMBL/GenBank/DDBJ databases">
        <title>Reductive evolution of mitochondrial metabolism and differential evolution of invasion-related proteins in Cryptosporidium.</title>
        <authorList>
            <person name="Liu S."/>
            <person name="Roellig D.M."/>
            <person name="Guo Y."/>
            <person name="Li N."/>
            <person name="Frace M.A."/>
            <person name="Tang K."/>
            <person name="Zhang L."/>
            <person name="Feng Y."/>
            <person name="Xiao L."/>
        </authorList>
    </citation>
    <scope>NUCLEOTIDE SEQUENCE [LARGE SCALE GENOMIC DNA]</scope>
    <source>
        <strain evidence="6">39726</strain>
    </source>
</reference>
<dbReference type="RefSeq" id="XP_028872854.1">
    <property type="nucleotide sequence ID" value="XM_029017903.1"/>
</dbReference>
<dbReference type="Gene3D" id="3.40.395.10">
    <property type="entry name" value="Adenoviral Proteinase, Chain A"/>
    <property type="match status" value="1"/>
</dbReference>
<accession>A0A1J4M943</accession>
<dbReference type="GeneID" id="39977682"/>
<dbReference type="SUPFAM" id="SSF54001">
    <property type="entry name" value="Cysteine proteinases"/>
    <property type="match status" value="1"/>
</dbReference>
<dbReference type="PANTHER" id="PTHR46915">
    <property type="entry name" value="UBIQUITIN-LIKE PROTEASE 4-RELATED"/>
    <property type="match status" value="1"/>
</dbReference>
<dbReference type="PANTHER" id="PTHR46915:SF2">
    <property type="entry name" value="UBIQUITIN-LIKE PROTEASE 4"/>
    <property type="match status" value="1"/>
</dbReference>
<sequence>MSVISTNSYIQGQKSINFNGICLGLDKAIKQLKDNGYLDDLILDFFMEFSKESCVGIRENCSGGKYCVFSSLFYTILSMCGDNDEEYLRLRKWVKRVSTPLLLNDAIVIPMYCSQTSHWWLIVICHPYKIFNLMKSSLYRNSSHANIEGSNKGWIICMDSLGGKNIGQYEKRKAIMKILKFLDIERRNNDSYSDLLETGNEPAILNANITVTNTTTTNNNVFTTKTTVNTSDINNTNDSMSVTFRSLSNWEIIYNPKNLPFQENNFDCGIYIIEYAHWLFHYGTAIFNSMINRDSSLEISNSICLDQNKLSRKWFQNRRAVYTKVLEFMSTNMGWNEDKFLRNQLTEIFDDNMNTFNYNEKVTQEKISSLQARKKFVMSSLNKSYFNR</sequence>
<evidence type="ECO:0000256" key="2">
    <source>
        <dbReference type="ARBA" id="ARBA00022670"/>
    </source>
</evidence>
<keyword evidence="2 6" id="KW-0645">Protease</keyword>
<gene>
    <name evidence="6" type="ORF">cubi_00891</name>
</gene>
<keyword evidence="4" id="KW-0788">Thiol protease</keyword>
<evidence type="ECO:0000259" key="5">
    <source>
        <dbReference type="PROSITE" id="PS50600"/>
    </source>
</evidence>
<evidence type="ECO:0000313" key="6">
    <source>
        <dbReference type="EMBL" id="OII70746.1"/>
    </source>
</evidence>
<keyword evidence="3" id="KW-0378">Hydrolase</keyword>